<dbReference type="PANTHER" id="PTHR33744:SF16">
    <property type="entry name" value="CARBOHYDRATE DIACID REGULATOR"/>
    <property type="match status" value="1"/>
</dbReference>
<protein>
    <submittedName>
        <fullName evidence="3">Helix-turn-helix domain-containing protein</fullName>
    </submittedName>
</protein>
<feature type="domain" description="PucR C-terminal helix-turn-helix" evidence="2">
    <location>
        <begin position="333"/>
        <end position="390"/>
    </location>
</feature>
<dbReference type="InterPro" id="IPR025736">
    <property type="entry name" value="PucR_C-HTH_dom"/>
</dbReference>
<feature type="domain" description="Putative sugar diacid recognition" evidence="1">
    <location>
        <begin position="5"/>
        <end position="129"/>
    </location>
</feature>
<evidence type="ECO:0000313" key="4">
    <source>
        <dbReference type="Proteomes" id="UP001454086"/>
    </source>
</evidence>
<organism evidence="3 4">
    <name type="scientific">Enterocloster hominis</name>
    <name type="common">ex Hitch et al. 2024</name>
    <dbReference type="NCBI Taxonomy" id="1917870"/>
    <lineage>
        <taxon>Bacteria</taxon>
        <taxon>Bacillati</taxon>
        <taxon>Bacillota</taxon>
        <taxon>Clostridia</taxon>
        <taxon>Lachnospirales</taxon>
        <taxon>Lachnospiraceae</taxon>
        <taxon>Enterocloster</taxon>
    </lineage>
</organism>
<gene>
    <name evidence="3" type="ORF">WMQ36_00340</name>
</gene>
<proteinExistence type="predicted"/>
<accession>A0ABV1D0Z8</accession>
<reference evidence="3 4" key="1">
    <citation type="submission" date="2024-03" db="EMBL/GenBank/DDBJ databases">
        <title>Human intestinal bacterial collection.</title>
        <authorList>
            <person name="Pauvert C."/>
            <person name="Hitch T.C.A."/>
            <person name="Clavel T."/>
        </authorList>
    </citation>
    <scope>NUCLEOTIDE SEQUENCE [LARGE SCALE GENOMIC DNA]</scope>
    <source>
        <strain evidence="3 4">CLA-SR-H021</strain>
    </source>
</reference>
<evidence type="ECO:0000259" key="2">
    <source>
        <dbReference type="Pfam" id="PF13556"/>
    </source>
</evidence>
<dbReference type="InterPro" id="IPR042070">
    <property type="entry name" value="PucR_C-HTH_sf"/>
</dbReference>
<dbReference type="InterPro" id="IPR008599">
    <property type="entry name" value="Diacid_rec"/>
</dbReference>
<keyword evidence="4" id="KW-1185">Reference proteome</keyword>
<dbReference type="Pfam" id="PF05651">
    <property type="entry name" value="Diacid_rec"/>
    <property type="match status" value="1"/>
</dbReference>
<dbReference type="PANTHER" id="PTHR33744">
    <property type="entry name" value="CARBOHYDRATE DIACID REGULATOR"/>
    <property type="match status" value="1"/>
</dbReference>
<evidence type="ECO:0000313" key="3">
    <source>
        <dbReference type="EMBL" id="MEQ2423408.1"/>
    </source>
</evidence>
<sequence>MLLNTTTTTSILKKLEPLIPYPINIMNCEGMIVNSSVTEHIGEVNTAACKYMEQTHIPNPLQPLGDTDMVTSMCHMIVRGHMIGAIELEKLPAADNTYLVLAKTVAELMLEQEYLMDEQKGNTSSLNDILAILVGVHPLDSSQLIADLQQHGVELSIPRTSLFIQLSKFDILEQPLESRKLVLDQKQYQYSVKQFLNQLPSYFYLKQDLVLSDLQEQNAVILSVNRKENPEVNALYLFELCTRLTEIAKREYCLALHAVIGIQCNKFSDYERQYEQLILRLSSGRLLFPERSVFLGNSIVLGNFIAHSSKKVLQNIVTYVYGRLLVSKMSRILMDTLGMFFECELNLTLTAQKLYTHRNTLQKRFDKIEKLTGFSIHNADGLLTLRLAFLCHNYLEAGGIHFPYSENE</sequence>
<dbReference type="Gene3D" id="1.10.10.2840">
    <property type="entry name" value="PucR C-terminal helix-turn-helix domain"/>
    <property type="match status" value="1"/>
</dbReference>
<evidence type="ECO:0000259" key="1">
    <source>
        <dbReference type="Pfam" id="PF05651"/>
    </source>
</evidence>
<dbReference type="RefSeq" id="WP_349117525.1">
    <property type="nucleotide sequence ID" value="NZ_JBBMFM010000001.1"/>
</dbReference>
<dbReference type="InterPro" id="IPR051448">
    <property type="entry name" value="CdaR-like_regulators"/>
</dbReference>
<dbReference type="EMBL" id="JBBMFM010000001">
    <property type="protein sequence ID" value="MEQ2423408.1"/>
    <property type="molecule type" value="Genomic_DNA"/>
</dbReference>
<comment type="caution">
    <text evidence="3">The sequence shown here is derived from an EMBL/GenBank/DDBJ whole genome shotgun (WGS) entry which is preliminary data.</text>
</comment>
<name>A0ABV1D0Z8_9FIRM</name>
<dbReference type="Proteomes" id="UP001454086">
    <property type="component" value="Unassembled WGS sequence"/>
</dbReference>
<dbReference type="Pfam" id="PF13556">
    <property type="entry name" value="HTH_30"/>
    <property type="match status" value="1"/>
</dbReference>